<sequence>MRWNVLLREVWLNVQSGTSRSAQLCVVFSILLAGLIYLDLGNTHSIELEAQRYRESGASIITLEAIGRIDGTACDHLSKVPGIHSSGALRREPTDLIVAALPAAPVSHYAVTPGLRHVLHITDSGTGLLLSSVLAQQVAAGPGDELLLSDRQTPIADTFNYPDDGRRAGFGYAALSQEFQSEIPFDECWAEIWPTNPELESLLSLTVYPATDDETSTSRSQLNTTLGKTFDGRTRFAERITALSFALAGALGAFLGVFSVASRRIQHARSLHFGLHKRDLHIITILETLTWVAPSMLIAGSGSILYAEFASISDSSYVLVISLRIMAWAAFGSFLGASLAMLAVRERHLFKYFKDR</sequence>
<keyword evidence="1" id="KW-1133">Transmembrane helix</keyword>
<proteinExistence type="predicted"/>
<keyword evidence="3" id="KW-1185">Reference proteome</keyword>
<dbReference type="EMBL" id="CP060716">
    <property type="protein sequence ID" value="QNN62146.1"/>
    <property type="molecule type" value="Genomic_DNA"/>
</dbReference>
<dbReference type="AlphaFoldDB" id="A0A7G9S2S1"/>
<feature type="transmembrane region" description="Helical" evidence="1">
    <location>
        <begin position="325"/>
        <end position="344"/>
    </location>
</feature>
<reference evidence="2 3" key="1">
    <citation type="submission" date="2020-08" db="EMBL/GenBank/DDBJ databases">
        <title>Genome sequence of Leucobacter denitrificans KACC 14055T.</title>
        <authorList>
            <person name="Hyun D.-W."/>
            <person name="Bae J.-W."/>
        </authorList>
    </citation>
    <scope>NUCLEOTIDE SEQUENCE [LARGE SCALE GENOMIC DNA]</scope>
    <source>
        <strain evidence="2 3">KACC 14055</strain>
    </source>
</reference>
<evidence type="ECO:0000256" key="1">
    <source>
        <dbReference type="SAM" id="Phobius"/>
    </source>
</evidence>
<organism evidence="2 3">
    <name type="scientific">Leucobacter denitrificans</name>
    <dbReference type="NCBI Taxonomy" id="683042"/>
    <lineage>
        <taxon>Bacteria</taxon>
        <taxon>Bacillati</taxon>
        <taxon>Actinomycetota</taxon>
        <taxon>Actinomycetes</taxon>
        <taxon>Micrococcales</taxon>
        <taxon>Microbacteriaceae</taxon>
        <taxon>Leucobacter</taxon>
    </lineage>
</organism>
<feature type="transmembrane region" description="Helical" evidence="1">
    <location>
        <begin position="240"/>
        <end position="261"/>
    </location>
</feature>
<gene>
    <name evidence="2" type="ORF">H9L06_07545</name>
</gene>
<evidence type="ECO:0000313" key="3">
    <source>
        <dbReference type="Proteomes" id="UP000515934"/>
    </source>
</evidence>
<evidence type="ECO:0000313" key="2">
    <source>
        <dbReference type="EMBL" id="QNN62146.1"/>
    </source>
</evidence>
<keyword evidence="1" id="KW-0472">Membrane</keyword>
<feature type="transmembrane region" description="Helical" evidence="1">
    <location>
        <begin position="282"/>
        <end position="305"/>
    </location>
</feature>
<protein>
    <recommendedName>
        <fullName evidence="4">ABC transporter permease</fullName>
    </recommendedName>
</protein>
<evidence type="ECO:0008006" key="4">
    <source>
        <dbReference type="Google" id="ProtNLM"/>
    </source>
</evidence>
<name>A0A7G9S2S1_9MICO</name>
<accession>A0A7G9S2S1</accession>
<dbReference type="Proteomes" id="UP000515934">
    <property type="component" value="Chromosome"/>
</dbReference>
<dbReference type="RefSeq" id="WP_187554617.1">
    <property type="nucleotide sequence ID" value="NZ_CP060716.1"/>
</dbReference>
<keyword evidence="1" id="KW-0812">Transmembrane</keyword>
<dbReference type="KEGG" id="ldn:H9L06_07545"/>